<evidence type="ECO:0000313" key="2">
    <source>
        <dbReference type="EMBL" id="MCE3049869.1"/>
    </source>
</evidence>
<proteinExistence type="predicted"/>
<gene>
    <name evidence="2" type="ORF">HAX54_046023</name>
</gene>
<keyword evidence="3" id="KW-1185">Reference proteome</keyword>
<sequence>MAPKSSKRKGCLHNKPRSKRERMVQEALMRILECHNNHQGDMDYVGSWRKKLNVDYQLSEHSRALYRVGPGLEEPFDNDDPTNDEKARVDSNLKYDVDDGDDSEMGEVAYALIDEED</sequence>
<accession>A0ABS8WI86</accession>
<organism evidence="2 3">
    <name type="scientific">Datura stramonium</name>
    <name type="common">Jimsonweed</name>
    <name type="synonym">Common thornapple</name>
    <dbReference type="NCBI Taxonomy" id="4076"/>
    <lineage>
        <taxon>Eukaryota</taxon>
        <taxon>Viridiplantae</taxon>
        <taxon>Streptophyta</taxon>
        <taxon>Embryophyta</taxon>
        <taxon>Tracheophyta</taxon>
        <taxon>Spermatophyta</taxon>
        <taxon>Magnoliopsida</taxon>
        <taxon>eudicotyledons</taxon>
        <taxon>Gunneridae</taxon>
        <taxon>Pentapetalae</taxon>
        <taxon>asterids</taxon>
        <taxon>lamiids</taxon>
        <taxon>Solanales</taxon>
        <taxon>Solanaceae</taxon>
        <taxon>Solanoideae</taxon>
        <taxon>Datureae</taxon>
        <taxon>Datura</taxon>
    </lineage>
</organism>
<name>A0ABS8WI86_DATST</name>
<feature type="region of interest" description="Disordered" evidence="1">
    <location>
        <begin position="70"/>
        <end position="104"/>
    </location>
</feature>
<protein>
    <submittedName>
        <fullName evidence="2">Uncharacterized protein</fullName>
    </submittedName>
</protein>
<dbReference type="Proteomes" id="UP000823775">
    <property type="component" value="Unassembled WGS sequence"/>
</dbReference>
<feature type="region of interest" description="Disordered" evidence="1">
    <location>
        <begin position="1"/>
        <end position="20"/>
    </location>
</feature>
<dbReference type="EMBL" id="JACEIK010007200">
    <property type="protein sequence ID" value="MCE3049869.1"/>
    <property type="molecule type" value="Genomic_DNA"/>
</dbReference>
<feature type="compositionally biased region" description="Basic and acidic residues" evidence="1">
    <location>
        <begin position="83"/>
        <end position="97"/>
    </location>
</feature>
<comment type="caution">
    <text evidence="2">The sequence shown here is derived from an EMBL/GenBank/DDBJ whole genome shotgun (WGS) entry which is preliminary data.</text>
</comment>
<reference evidence="2 3" key="1">
    <citation type="journal article" date="2021" name="BMC Genomics">
        <title>Datura genome reveals duplications of psychoactive alkaloid biosynthetic genes and high mutation rate following tissue culture.</title>
        <authorList>
            <person name="Rajewski A."/>
            <person name="Carter-House D."/>
            <person name="Stajich J."/>
            <person name="Litt A."/>
        </authorList>
    </citation>
    <scope>NUCLEOTIDE SEQUENCE [LARGE SCALE GENOMIC DNA]</scope>
    <source>
        <strain evidence="2">AR-01</strain>
    </source>
</reference>
<evidence type="ECO:0000313" key="3">
    <source>
        <dbReference type="Proteomes" id="UP000823775"/>
    </source>
</evidence>
<evidence type="ECO:0000256" key="1">
    <source>
        <dbReference type="SAM" id="MobiDB-lite"/>
    </source>
</evidence>